<dbReference type="PROSITE" id="PS51724">
    <property type="entry name" value="SPOR"/>
    <property type="match status" value="1"/>
</dbReference>
<dbReference type="InterPro" id="IPR036680">
    <property type="entry name" value="SPOR-like_sf"/>
</dbReference>
<protein>
    <submittedName>
        <fullName evidence="5">Tetratricopeptide repeat protein</fullName>
    </submittedName>
</protein>
<gene>
    <name evidence="5" type="ORF">I5L03_12625</name>
</gene>
<reference evidence="5 6" key="1">
    <citation type="submission" date="2020-11" db="EMBL/GenBank/DDBJ databases">
        <title>Erythrobacter sediminis sp. nov., a marine bacterium from a tidal flat of Garorim Bay.</title>
        <authorList>
            <person name="Kim D."/>
            <person name="Yoo Y."/>
            <person name="Kim J.-J."/>
        </authorList>
    </citation>
    <scope>NUCLEOTIDE SEQUENCE [LARGE SCALE GENOMIC DNA]</scope>
    <source>
        <strain evidence="5 6">JGD-13</strain>
    </source>
</reference>
<dbReference type="Proteomes" id="UP000602442">
    <property type="component" value="Unassembled WGS sequence"/>
</dbReference>
<evidence type="ECO:0000259" key="4">
    <source>
        <dbReference type="PROSITE" id="PS51724"/>
    </source>
</evidence>
<dbReference type="InterPro" id="IPR019734">
    <property type="entry name" value="TPR_rpt"/>
</dbReference>
<feature type="repeat" description="TPR" evidence="1">
    <location>
        <begin position="69"/>
        <end position="102"/>
    </location>
</feature>
<dbReference type="Pfam" id="PF12895">
    <property type="entry name" value="ANAPC3"/>
    <property type="match status" value="1"/>
</dbReference>
<evidence type="ECO:0000256" key="2">
    <source>
        <dbReference type="SAM" id="MobiDB-lite"/>
    </source>
</evidence>
<dbReference type="Pfam" id="PF05036">
    <property type="entry name" value="SPOR"/>
    <property type="match status" value="1"/>
</dbReference>
<dbReference type="InterPro" id="IPR007730">
    <property type="entry name" value="SPOR-like_dom"/>
</dbReference>
<dbReference type="PROSITE" id="PS50005">
    <property type="entry name" value="TPR"/>
    <property type="match status" value="1"/>
</dbReference>
<dbReference type="SUPFAM" id="SSF48452">
    <property type="entry name" value="TPR-like"/>
    <property type="match status" value="1"/>
</dbReference>
<evidence type="ECO:0000313" key="5">
    <source>
        <dbReference type="EMBL" id="MBH5323427.1"/>
    </source>
</evidence>
<feature type="region of interest" description="Disordered" evidence="2">
    <location>
        <begin position="280"/>
        <end position="301"/>
    </location>
</feature>
<dbReference type="InterPro" id="IPR011990">
    <property type="entry name" value="TPR-like_helical_dom_sf"/>
</dbReference>
<evidence type="ECO:0000313" key="6">
    <source>
        <dbReference type="Proteomes" id="UP000602442"/>
    </source>
</evidence>
<keyword evidence="6" id="KW-1185">Reference proteome</keyword>
<evidence type="ECO:0000256" key="1">
    <source>
        <dbReference type="PROSITE-ProRule" id="PRU00339"/>
    </source>
</evidence>
<dbReference type="EMBL" id="JAEANY010000004">
    <property type="protein sequence ID" value="MBH5323427.1"/>
    <property type="molecule type" value="Genomic_DNA"/>
</dbReference>
<evidence type="ECO:0000256" key="3">
    <source>
        <dbReference type="SAM" id="SignalP"/>
    </source>
</evidence>
<feature type="signal peptide" evidence="3">
    <location>
        <begin position="1"/>
        <end position="31"/>
    </location>
</feature>
<feature type="domain" description="SPOR" evidence="4">
    <location>
        <begin position="391"/>
        <end position="475"/>
    </location>
</feature>
<sequence length="491" mass="49989">MYSPDKRNSTLGLGLTTAMAAVLLTGCAGNAAPSANVSAAQAQAAIANGEATAAIQSAEAAVAADPRNAAYRMTLGNAYLEAGRFASASTSFEDAMALGENSPRAALSLALALTGQARYREAAGVLNEWETAIAVSDLGLAFALAGEPERGVHILTNAIRGGDNTVKSRQNLAYAYAVAGRWREARMMVAQDVPAHEVGARMEEWAQLSGPHAYSARVASLLGVPANARDNGQPVHLALVNSPSASQLAFEAAAPAAAPAMDSETGELAALDDAPMSVPATTSELPSVGSPAPQGGSFASAFGGTSSPLAVREPDARYASEAVVQTVPGSAPSAFAPPPAAAPTAAPRIPAIAQPALVPSRPAAEERAAAPAPRAAAPRAAAPAVAAAPAPIDDPTHLVQLGSFSSEAGAQRAWNIYVSRYPELADREMVITQAVVRGRNYWRVSAGGFDRSTSRAMCSRVDAANGDGCISWAASSPLPGAIDNGIRLARR</sequence>
<dbReference type="RefSeq" id="WP_197922334.1">
    <property type="nucleotide sequence ID" value="NZ_CAWPTA010000009.1"/>
</dbReference>
<dbReference type="PROSITE" id="PS51257">
    <property type="entry name" value="PROKAR_LIPOPROTEIN"/>
    <property type="match status" value="1"/>
</dbReference>
<dbReference type="Gene3D" id="3.30.70.1070">
    <property type="entry name" value="Sporulation related repeat"/>
    <property type="match status" value="1"/>
</dbReference>
<keyword evidence="1" id="KW-0802">TPR repeat</keyword>
<dbReference type="SUPFAM" id="SSF110997">
    <property type="entry name" value="Sporulation related repeat"/>
    <property type="match status" value="1"/>
</dbReference>
<comment type="caution">
    <text evidence="5">The sequence shown here is derived from an EMBL/GenBank/DDBJ whole genome shotgun (WGS) entry which is preliminary data.</text>
</comment>
<name>A0ABS0N6P7_9SPHN</name>
<dbReference type="Gene3D" id="1.25.40.10">
    <property type="entry name" value="Tetratricopeptide repeat domain"/>
    <property type="match status" value="1"/>
</dbReference>
<keyword evidence="3" id="KW-0732">Signal</keyword>
<feature type="chain" id="PRO_5046660089" evidence="3">
    <location>
        <begin position="32"/>
        <end position="491"/>
    </location>
</feature>
<organism evidence="5 6">
    <name type="scientific">Aurantiacibacter sediminis</name>
    <dbReference type="NCBI Taxonomy" id="2793064"/>
    <lineage>
        <taxon>Bacteria</taxon>
        <taxon>Pseudomonadati</taxon>
        <taxon>Pseudomonadota</taxon>
        <taxon>Alphaproteobacteria</taxon>
        <taxon>Sphingomonadales</taxon>
        <taxon>Erythrobacteraceae</taxon>
        <taxon>Aurantiacibacter</taxon>
    </lineage>
</organism>
<proteinExistence type="predicted"/>
<accession>A0ABS0N6P7</accession>